<feature type="active site" evidence="4">
    <location>
        <position position="253"/>
    </location>
</feature>
<dbReference type="CDD" id="cd07104">
    <property type="entry name" value="ALDH_BenzADH-like"/>
    <property type="match status" value="1"/>
</dbReference>
<dbReference type="InterPro" id="IPR016160">
    <property type="entry name" value="Ald_DH_CS_CYS"/>
</dbReference>
<comment type="similarity">
    <text evidence="1 5">Belongs to the aldehyde dehydrogenase family.</text>
</comment>
<evidence type="ECO:0000259" key="6">
    <source>
        <dbReference type="Pfam" id="PF00171"/>
    </source>
</evidence>
<dbReference type="InterPro" id="IPR015590">
    <property type="entry name" value="Aldehyde_DH_dom"/>
</dbReference>
<evidence type="ECO:0000256" key="3">
    <source>
        <dbReference type="ARBA" id="ARBA00023027"/>
    </source>
</evidence>
<sequence length="487" mass="50591">MPLLDPDLWTGKVFTGEWVDTGSTSEAVEPATGKVLGTVGRAGAEQLAASAEAAAMAGERWAATPYQERAAVLRRAADLLEEHRDEIGRWVQREAGKVAAATQLELALSVEELREAAALPSQPWGHLLPTTRPGRTSIARRVPVGVVAVIAPWNFPLNLAMRSVAPALATGNAVVLKPASETAVCCGVTIARLLTEAGLPPGVLHVLPGPGGELGTAVADDPHIGMISFTGSTPVGQELNEAAGRRTKRMVAELGGNNAFVVLDDVDVEKAAAAAAYGAFTHQGQVCMATGRVLVAAAVAAEFTDRLAAIAQGMSVGDPLDDVDLGPVINRSQAEHIDDVVRRTVEAGAEVRAGGGRDGLFIRPTVLAGVTPDMPAYAEEIFGPVAPVTTFDSDDEAVRLANGTPYGLVAGVHSGSVRRARAVGDRLRAGMVHVNDQTVNDEVVAPFGGVGDSGAGRFGSFTNLDAFTTWQWVTVHEEQVVPPSASA</sequence>
<reference evidence="7 8" key="1">
    <citation type="submission" date="2020-11" db="EMBL/GenBank/DDBJ databases">
        <title>Pseudonocardia abyssalis sp. nov. and Pseudonocardia oceani sp. nov., description and phylogenomic analysis of two novel actinomycetes isolated from the deep Southern Ocean.</title>
        <authorList>
            <person name="Parra J."/>
        </authorList>
    </citation>
    <scope>NUCLEOTIDE SEQUENCE [LARGE SCALE GENOMIC DNA]</scope>
    <source>
        <strain evidence="8">KRD185</strain>
    </source>
</reference>
<name>A0ABS6UHK0_9PSEU</name>
<dbReference type="PROSITE" id="PS00070">
    <property type="entry name" value="ALDEHYDE_DEHYDR_CYS"/>
    <property type="match status" value="1"/>
</dbReference>
<dbReference type="RefSeq" id="WP_218593380.1">
    <property type="nucleotide sequence ID" value="NZ_JADQDE010000311.1"/>
</dbReference>
<dbReference type="Proteomes" id="UP000694300">
    <property type="component" value="Unassembled WGS sequence"/>
</dbReference>
<proteinExistence type="inferred from homology"/>
<evidence type="ECO:0000313" key="8">
    <source>
        <dbReference type="Proteomes" id="UP000694300"/>
    </source>
</evidence>
<evidence type="ECO:0000256" key="5">
    <source>
        <dbReference type="RuleBase" id="RU003345"/>
    </source>
</evidence>
<accession>A0ABS6UHK0</accession>
<dbReference type="EMBL" id="JADQDF010000001">
    <property type="protein sequence ID" value="MBW0131309.1"/>
    <property type="molecule type" value="Genomic_DNA"/>
</dbReference>
<feature type="domain" description="Aldehyde dehydrogenase" evidence="6">
    <location>
        <begin position="18"/>
        <end position="473"/>
    </location>
</feature>
<dbReference type="PANTHER" id="PTHR42986:SF1">
    <property type="entry name" value="BENZALDEHYDE DEHYDROGENASE YFMT"/>
    <property type="match status" value="1"/>
</dbReference>
<comment type="caution">
    <text evidence="7">The sequence shown here is derived from an EMBL/GenBank/DDBJ whole genome shotgun (WGS) entry which is preliminary data.</text>
</comment>
<organism evidence="7 8">
    <name type="scientific">Pseudonocardia oceani</name>
    <dbReference type="NCBI Taxonomy" id="2792013"/>
    <lineage>
        <taxon>Bacteria</taxon>
        <taxon>Bacillati</taxon>
        <taxon>Actinomycetota</taxon>
        <taxon>Actinomycetes</taxon>
        <taxon>Pseudonocardiales</taxon>
        <taxon>Pseudonocardiaceae</taxon>
        <taxon>Pseudonocardia</taxon>
    </lineage>
</organism>
<dbReference type="Pfam" id="PF00171">
    <property type="entry name" value="Aldedh"/>
    <property type="match status" value="1"/>
</dbReference>
<keyword evidence="2 5" id="KW-0560">Oxidoreductase</keyword>
<evidence type="ECO:0000313" key="7">
    <source>
        <dbReference type="EMBL" id="MBW0131309.1"/>
    </source>
</evidence>
<protein>
    <submittedName>
        <fullName evidence="7">Aldehyde dehydrogenase family protein</fullName>
    </submittedName>
</protein>
<dbReference type="PANTHER" id="PTHR42986">
    <property type="entry name" value="BENZALDEHYDE DEHYDROGENASE YFMT"/>
    <property type="match status" value="1"/>
</dbReference>
<keyword evidence="3" id="KW-0520">NAD</keyword>
<evidence type="ECO:0000256" key="2">
    <source>
        <dbReference type="ARBA" id="ARBA00023002"/>
    </source>
</evidence>
<gene>
    <name evidence="7" type="ORF">I4I82_27035</name>
</gene>
<evidence type="ECO:0000256" key="4">
    <source>
        <dbReference type="PROSITE-ProRule" id="PRU10007"/>
    </source>
</evidence>
<evidence type="ECO:0000256" key="1">
    <source>
        <dbReference type="ARBA" id="ARBA00009986"/>
    </source>
</evidence>
<keyword evidence="8" id="KW-1185">Reference proteome</keyword>
<dbReference type="InterPro" id="IPR029510">
    <property type="entry name" value="Ald_DH_CS_GLU"/>
</dbReference>
<dbReference type="PROSITE" id="PS00687">
    <property type="entry name" value="ALDEHYDE_DEHYDR_GLU"/>
    <property type="match status" value="1"/>
</dbReference>